<gene>
    <name evidence="3" type="ORF">JHX87_09325</name>
</gene>
<dbReference type="PANTHER" id="PTHR30469:SF15">
    <property type="entry name" value="HLYD FAMILY OF SECRETION PROTEINS"/>
    <property type="match status" value="1"/>
</dbReference>
<proteinExistence type="inferred from homology"/>
<dbReference type="Proteomes" id="UP001219349">
    <property type="component" value="Chromosome"/>
</dbReference>
<sequence>MTVRRGCAALLALMLVSMPLTSASALSLPDWLNFSAGAENSGPPRPVVSEIVEGHGEDARSVPGLVQSRTQVEMAFQTLGRMVTRNVDLGDRVQRGEVLAELASEDLEASTRAARAAVDSAEVQNETAQLTLERTRALARRNVATTAQLEQAQNAAAAADAGLRQARSELVQAQDAESYATMVAPFSGVVSAVYEAPGAVVSAGSAVLQLSAGDRREAVIDLPESALVSLPEDASFSIWQRTAPENVIPATLDRIDPMADTATRTRRLYLTLPKDAPFRLGALVRARLGTEFQPVITLPASAVLEEHGVSYVWRVLRQPQGATVEKVQITHMPSFQGRLSVDTGIQPGDEIVTRGIHSLSDGQQVGRRVAP</sequence>
<feature type="signal peptide" evidence="2">
    <location>
        <begin position="1"/>
        <end position="22"/>
    </location>
</feature>
<feature type="chain" id="PRO_5047430622" evidence="2">
    <location>
        <begin position="23"/>
        <end position="371"/>
    </location>
</feature>
<reference evidence="3 4" key="1">
    <citation type="submission" date="2021-01" db="EMBL/GenBank/DDBJ databases">
        <title>Biogeographic distribution of Paracoccus.</title>
        <authorList>
            <person name="Hollensteiner J."/>
            <person name="Leineberger J."/>
            <person name="Brinkhoff T."/>
            <person name="Daniel R."/>
        </authorList>
    </citation>
    <scope>NUCLEOTIDE SEQUENCE [LARGE SCALE GENOMIC DNA]</scope>
    <source>
        <strain evidence="3 4">KCTC 22803</strain>
    </source>
</reference>
<dbReference type="InterPro" id="IPR006143">
    <property type="entry name" value="RND_pump_MFP"/>
</dbReference>
<dbReference type="Gene3D" id="2.40.420.20">
    <property type="match status" value="1"/>
</dbReference>
<comment type="similarity">
    <text evidence="1">Belongs to the membrane fusion protein (MFP) (TC 8.A.1) family.</text>
</comment>
<evidence type="ECO:0000256" key="1">
    <source>
        <dbReference type="ARBA" id="ARBA00009477"/>
    </source>
</evidence>
<dbReference type="PANTHER" id="PTHR30469">
    <property type="entry name" value="MULTIDRUG RESISTANCE PROTEIN MDTA"/>
    <property type="match status" value="1"/>
</dbReference>
<keyword evidence="2" id="KW-0732">Signal</keyword>
<dbReference type="Gene3D" id="2.40.50.100">
    <property type="match status" value="1"/>
</dbReference>
<evidence type="ECO:0000313" key="4">
    <source>
        <dbReference type="Proteomes" id="UP001219349"/>
    </source>
</evidence>
<organism evidence="3 4">
    <name type="scientific">Paracoccus fistulariae</name>
    <dbReference type="NCBI Taxonomy" id="658446"/>
    <lineage>
        <taxon>Bacteria</taxon>
        <taxon>Pseudomonadati</taxon>
        <taxon>Pseudomonadota</taxon>
        <taxon>Alphaproteobacteria</taxon>
        <taxon>Rhodobacterales</taxon>
        <taxon>Paracoccaceae</taxon>
        <taxon>Paracoccus</taxon>
    </lineage>
</organism>
<accession>A0ABY7SFI2</accession>
<evidence type="ECO:0000256" key="2">
    <source>
        <dbReference type="SAM" id="SignalP"/>
    </source>
</evidence>
<dbReference type="SUPFAM" id="SSF111369">
    <property type="entry name" value="HlyD-like secretion proteins"/>
    <property type="match status" value="1"/>
</dbReference>
<name>A0ABY7SFI2_9RHOB</name>
<keyword evidence="4" id="KW-1185">Reference proteome</keyword>
<evidence type="ECO:0000313" key="3">
    <source>
        <dbReference type="EMBL" id="WCR05746.1"/>
    </source>
</evidence>
<protein>
    <submittedName>
        <fullName evidence="3">Efflux RND transporter periplasmic adaptor subunit</fullName>
    </submittedName>
</protein>
<dbReference type="Gene3D" id="2.40.30.170">
    <property type="match status" value="1"/>
</dbReference>
<dbReference type="RefSeq" id="WP_271886447.1">
    <property type="nucleotide sequence ID" value="NZ_CP067136.1"/>
</dbReference>
<dbReference type="Gene3D" id="1.10.287.470">
    <property type="entry name" value="Helix hairpin bin"/>
    <property type="match status" value="1"/>
</dbReference>
<dbReference type="EMBL" id="CP067136">
    <property type="protein sequence ID" value="WCR05746.1"/>
    <property type="molecule type" value="Genomic_DNA"/>
</dbReference>
<dbReference type="NCBIfam" id="TIGR01730">
    <property type="entry name" value="RND_mfp"/>
    <property type="match status" value="1"/>
</dbReference>